<reference evidence="2 3" key="1">
    <citation type="submission" date="2015-01" db="EMBL/GenBank/DDBJ databases">
        <title>Draft genome sequence of Pedobacter sp. NL19 isolated from sludge of an effluent treatment pond in an abandoned uranium mine.</title>
        <authorList>
            <person name="Santos T."/>
            <person name="Caetano T."/>
            <person name="Covas C."/>
            <person name="Cruz A."/>
            <person name="Mendo S."/>
        </authorList>
    </citation>
    <scope>NUCLEOTIDE SEQUENCE [LARGE SCALE GENOMIC DNA]</scope>
    <source>
        <strain evidence="2 3">NL19</strain>
    </source>
</reference>
<feature type="transmembrane region" description="Helical" evidence="1">
    <location>
        <begin position="12"/>
        <end position="33"/>
    </location>
</feature>
<keyword evidence="3" id="KW-1185">Reference proteome</keyword>
<dbReference type="RefSeq" id="WP_041880522.1">
    <property type="nucleotide sequence ID" value="NZ_CP157278.1"/>
</dbReference>
<proteinExistence type="predicted"/>
<evidence type="ECO:0000313" key="2">
    <source>
        <dbReference type="EMBL" id="KIO77603.1"/>
    </source>
</evidence>
<dbReference type="OrthoDB" id="1163794at2"/>
<name>A0A0D0F7H5_9SPHI</name>
<comment type="caution">
    <text evidence="2">The sequence shown here is derived from an EMBL/GenBank/DDBJ whole genome shotgun (WGS) entry which is preliminary data.</text>
</comment>
<dbReference type="Proteomes" id="UP000032049">
    <property type="component" value="Unassembled WGS sequence"/>
</dbReference>
<gene>
    <name evidence="2" type="ORF">TH53_08085</name>
</gene>
<dbReference type="EMBL" id="JXRA01000031">
    <property type="protein sequence ID" value="KIO77603.1"/>
    <property type="molecule type" value="Genomic_DNA"/>
</dbReference>
<dbReference type="AlphaFoldDB" id="A0A0D0F7H5"/>
<keyword evidence="1" id="KW-1133">Transmembrane helix</keyword>
<feature type="transmembrane region" description="Helical" evidence="1">
    <location>
        <begin position="45"/>
        <end position="69"/>
    </location>
</feature>
<keyword evidence="1" id="KW-0472">Membrane</keyword>
<protein>
    <submittedName>
        <fullName evidence="2">Contig31, whole genome shotgun sequence</fullName>
    </submittedName>
</protein>
<evidence type="ECO:0000256" key="1">
    <source>
        <dbReference type="SAM" id="Phobius"/>
    </source>
</evidence>
<feature type="transmembrane region" description="Helical" evidence="1">
    <location>
        <begin position="81"/>
        <end position="101"/>
    </location>
</feature>
<evidence type="ECO:0000313" key="3">
    <source>
        <dbReference type="Proteomes" id="UP000032049"/>
    </source>
</evidence>
<dbReference type="STRING" id="1503925.TH53_08085"/>
<feature type="transmembrane region" description="Helical" evidence="1">
    <location>
        <begin position="107"/>
        <end position="124"/>
    </location>
</feature>
<accession>A0A0D0F7H5</accession>
<organism evidence="2 3">
    <name type="scientific">Pedobacter lusitanus</name>
    <dbReference type="NCBI Taxonomy" id="1503925"/>
    <lineage>
        <taxon>Bacteria</taxon>
        <taxon>Pseudomonadati</taxon>
        <taxon>Bacteroidota</taxon>
        <taxon>Sphingobacteriia</taxon>
        <taxon>Sphingobacteriales</taxon>
        <taxon>Sphingobacteriaceae</taxon>
        <taxon>Pedobacter</taxon>
    </lineage>
</organism>
<keyword evidence="1" id="KW-0812">Transmembrane</keyword>
<sequence>MKKRNYIPSAFSLRSLVVAAVPSYVFPALMSFISGFFLRKTELMMASYTTIGLSSLLSTIFSFIILWQFEARQVLTQNKLIRALLIILLMMSLGMLCASILRLQSERFNITFSAFLGAAILTIRQQVKNYDDKKN</sequence>